<evidence type="ECO:0000256" key="5">
    <source>
        <dbReference type="ARBA" id="ARBA00023002"/>
    </source>
</evidence>
<dbReference type="Pfam" id="PF13640">
    <property type="entry name" value="2OG-FeII_Oxy_3"/>
    <property type="match status" value="1"/>
</dbReference>
<keyword evidence="5" id="KW-0560">Oxidoreductase</keyword>
<dbReference type="PANTHER" id="PTHR10869">
    <property type="entry name" value="PROLYL 4-HYDROXYLASE ALPHA SUBUNIT"/>
    <property type="match status" value="1"/>
</dbReference>
<evidence type="ECO:0000313" key="9">
    <source>
        <dbReference type="Proteomes" id="UP000001422"/>
    </source>
</evidence>
<organism evidence="8 9">
    <name type="scientific">Parasynechococcus marenigrum (strain WH8102)</name>
    <dbReference type="NCBI Taxonomy" id="84588"/>
    <lineage>
        <taxon>Bacteria</taxon>
        <taxon>Bacillati</taxon>
        <taxon>Cyanobacteriota</taxon>
        <taxon>Cyanophyceae</taxon>
        <taxon>Synechococcales</taxon>
        <taxon>Prochlorococcaceae</taxon>
        <taxon>Parasynechococcus</taxon>
        <taxon>Parasynechococcus marenigrum</taxon>
    </lineage>
</organism>
<dbReference type="GO" id="GO:0005506">
    <property type="term" value="F:iron ion binding"/>
    <property type="evidence" value="ECO:0007669"/>
    <property type="project" value="InterPro"/>
</dbReference>
<dbReference type="Proteomes" id="UP000001422">
    <property type="component" value="Chromosome"/>
</dbReference>
<evidence type="ECO:0000259" key="7">
    <source>
        <dbReference type="PROSITE" id="PS51471"/>
    </source>
</evidence>
<evidence type="ECO:0000256" key="3">
    <source>
        <dbReference type="ARBA" id="ARBA00022896"/>
    </source>
</evidence>
<keyword evidence="4" id="KW-0223">Dioxygenase</keyword>
<evidence type="ECO:0000256" key="2">
    <source>
        <dbReference type="ARBA" id="ARBA00022723"/>
    </source>
</evidence>
<keyword evidence="2" id="KW-0479">Metal-binding</keyword>
<evidence type="ECO:0000256" key="6">
    <source>
        <dbReference type="ARBA" id="ARBA00023004"/>
    </source>
</evidence>
<evidence type="ECO:0000256" key="4">
    <source>
        <dbReference type="ARBA" id="ARBA00022964"/>
    </source>
</evidence>
<dbReference type="PROSITE" id="PS51471">
    <property type="entry name" value="FE2OG_OXY"/>
    <property type="match status" value="1"/>
</dbReference>
<comment type="cofactor">
    <cofactor evidence="1">
        <name>L-ascorbate</name>
        <dbReference type="ChEBI" id="CHEBI:38290"/>
    </cofactor>
</comment>
<dbReference type="GO" id="GO:0031418">
    <property type="term" value="F:L-ascorbic acid binding"/>
    <property type="evidence" value="ECO:0007669"/>
    <property type="project" value="UniProtKB-KW"/>
</dbReference>
<dbReference type="AlphaFoldDB" id="Q7U3S4"/>
<dbReference type="GO" id="GO:0004656">
    <property type="term" value="F:procollagen-proline 4-dioxygenase activity"/>
    <property type="evidence" value="ECO:0007669"/>
    <property type="project" value="TreeGrafter"/>
</dbReference>
<keyword evidence="6" id="KW-0408">Iron</keyword>
<accession>Q7U3S4</accession>
<dbReference type="PANTHER" id="PTHR10869:SF246">
    <property type="entry name" value="TRANSMEMBRANE PROLYL 4-HYDROXYLASE"/>
    <property type="match status" value="1"/>
</dbReference>
<dbReference type="InterPro" id="IPR044862">
    <property type="entry name" value="Pro_4_hyd_alph_FE2OG_OXY"/>
</dbReference>
<dbReference type="Gene3D" id="2.60.120.620">
    <property type="entry name" value="q2cbj1_9rhob like domain"/>
    <property type="match status" value="2"/>
</dbReference>
<keyword evidence="3" id="KW-0847">Vitamin C</keyword>
<gene>
    <name evidence="8" type="ordered locus">SYNW2355</name>
</gene>
<dbReference type="InterPro" id="IPR006620">
    <property type="entry name" value="Pro_4_hyd_alph"/>
</dbReference>
<protein>
    <recommendedName>
        <fullName evidence="7">Fe2OG dioxygenase domain-containing protein</fullName>
    </recommendedName>
</protein>
<reference evidence="8 9" key="1">
    <citation type="journal article" date="2003" name="Nature">
        <title>The genome of a motile marine Synechococcus.</title>
        <authorList>
            <person name="Palenik B."/>
            <person name="Brahamsha B."/>
            <person name="Larimer F."/>
            <person name="Land M."/>
            <person name="Hauser L."/>
            <person name="Chain P."/>
            <person name="Lamerdin J."/>
            <person name="Regala W."/>
            <person name="Allen E.A."/>
            <person name="McCarren J."/>
            <person name="Paulsen I."/>
            <person name="Dufresne A."/>
            <person name="Partensky F."/>
            <person name="Webb E."/>
            <person name="Waterbury J."/>
        </authorList>
    </citation>
    <scope>NUCLEOTIDE SEQUENCE [LARGE SCALE GENOMIC DNA]</scope>
    <source>
        <strain evidence="8 9">WH8102</strain>
    </source>
</reference>
<dbReference type="HOGENOM" id="CLU_540709_0_0_3"/>
<feature type="domain" description="Fe2OG dioxygenase" evidence="7">
    <location>
        <begin position="389"/>
        <end position="498"/>
    </location>
</feature>
<dbReference type="SMART" id="SM00702">
    <property type="entry name" value="P4Hc"/>
    <property type="match status" value="1"/>
</dbReference>
<evidence type="ECO:0000313" key="8">
    <source>
        <dbReference type="EMBL" id="CAE08870.1"/>
    </source>
</evidence>
<sequence length="504" mass="57359">MSSGLGATPLFMEVLPRFASNPFRLLTTPAPLQQALDQEYAQMDFQPVQEKLERDPGYQADVIAGISSVRSRTPDLRYAPMSEGLMGLAYAQLTPLMEEWAGQPLERSFGYGVRSYGPGSWLHMHRDRVDTHVVSCIVHVADQSNIPWALDFVDHEAEHHQVLFNPGTMLFYESLCPHGRASEFDGNFYRNMYFHWRPKVWNPGLYQDLACKFANVEEARKSNQQLKDIASIPETWREWLRLNQERGCDREGMLERAMAHGFSRQALEQVLDASRVSLSVATPVQSAPTTRSNFLEWFEAPLTRPEHQPRAWRLDTPLAQVYELPGLLHRDECDEVMEAINGSLQPSTVTRGASDYRTSRTCHLRQNHPELAERLDERFAALLGVDSGLSEPIQGQRYDPGEYFKEHTDWFGPGTKEFTEHTACGGQRTWTLMVYLNAVERGGETCFKRLGRCFTPAPGLALAWNNLQADGTPNPFTLHEAMPVEVGSKWVITKWFRQRAGRND</sequence>
<dbReference type="KEGG" id="syw:SYNW2355"/>
<proteinExistence type="predicted"/>
<evidence type="ECO:0000256" key="1">
    <source>
        <dbReference type="ARBA" id="ARBA00001961"/>
    </source>
</evidence>
<dbReference type="eggNOG" id="COG3751">
    <property type="taxonomic scope" value="Bacteria"/>
</dbReference>
<name>Q7U3S4_PARMW</name>
<dbReference type="InterPro" id="IPR045054">
    <property type="entry name" value="P4HA-like"/>
</dbReference>
<dbReference type="InterPro" id="IPR005123">
    <property type="entry name" value="Oxoglu/Fe-dep_dioxygenase_dom"/>
</dbReference>
<keyword evidence="9" id="KW-1185">Reference proteome</keyword>
<dbReference type="STRING" id="84588.SYNW2355"/>
<dbReference type="EMBL" id="BX569695">
    <property type="protein sequence ID" value="CAE08870.1"/>
    <property type="molecule type" value="Genomic_DNA"/>
</dbReference>